<keyword evidence="2" id="KW-0732">Signal</keyword>
<dbReference type="SUPFAM" id="SSF69322">
    <property type="entry name" value="Tricorn protease domain 2"/>
    <property type="match status" value="1"/>
</dbReference>
<keyword evidence="1" id="KW-1133">Transmembrane helix</keyword>
<dbReference type="AlphaFoldDB" id="A0A7S1AH72"/>
<feature type="transmembrane region" description="Helical" evidence="1">
    <location>
        <begin position="68"/>
        <end position="89"/>
    </location>
</feature>
<sequence>MVRVANALGIVTVLLQLLWTCRLLVVAAPAETSGSEHPWLPVSFQHVLYLVPPPGKQSERVDDKAWRAVRSMLLACLVLWTIILIGRIVESIMGERMLVSNAGAPPWSRVGAWDGWEFGPTSSKHYMHVAPAQGHFFWREGENNAANKEITPSDLFGFHPEAGDHRRLALRGSLPSLPPVPLAVEWPALLEPELLACDTARIVVLSVSGLGMLVPVDSGMAGPSVTFSLTHLEGLAPLLTASWLDDELLVVGESGVVGTCSHGGSLSSGSEWWCEVADVPPLFLGPSRKVAVSKSDRWLVATAHEGRVQLFELAQSWQQFREFGLPGEATSLALLRDSLTVGLEDGTVCTWNLQRVEMSGLWRVGKGPVRKWRAACFVKDAIVRLAGRWRVASGVSQWRSELLL</sequence>
<dbReference type="EMBL" id="HBFQ01039830">
    <property type="protein sequence ID" value="CAD8853888.1"/>
    <property type="molecule type" value="Transcribed_RNA"/>
</dbReference>
<name>A0A7S1AH72_NOCSC</name>
<feature type="chain" id="PRO_5030699300" description="Sterol regulatory element-binding protein cleavage-activating protein" evidence="2">
    <location>
        <begin position="24"/>
        <end position="404"/>
    </location>
</feature>
<keyword evidence="1" id="KW-0812">Transmembrane</keyword>
<evidence type="ECO:0008006" key="4">
    <source>
        <dbReference type="Google" id="ProtNLM"/>
    </source>
</evidence>
<dbReference type="InterPro" id="IPR015943">
    <property type="entry name" value="WD40/YVTN_repeat-like_dom_sf"/>
</dbReference>
<accession>A0A7S1AH72</accession>
<organism evidence="3">
    <name type="scientific">Noctiluca scintillans</name>
    <name type="common">Sea sparkle</name>
    <name type="synonym">Red tide dinoflagellate</name>
    <dbReference type="NCBI Taxonomy" id="2966"/>
    <lineage>
        <taxon>Eukaryota</taxon>
        <taxon>Sar</taxon>
        <taxon>Alveolata</taxon>
        <taxon>Dinophyceae</taxon>
        <taxon>Noctilucales</taxon>
        <taxon>Noctilucaceae</taxon>
        <taxon>Noctiluca</taxon>
    </lineage>
</organism>
<gene>
    <name evidence="3" type="ORF">NSCI0253_LOCUS28239</name>
</gene>
<proteinExistence type="predicted"/>
<reference evidence="3" key="1">
    <citation type="submission" date="2021-01" db="EMBL/GenBank/DDBJ databases">
        <authorList>
            <person name="Corre E."/>
            <person name="Pelletier E."/>
            <person name="Niang G."/>
            <person name="Scheremetjew M."/>
            <person name="Finn R."/>
            <person name="Kale V."/>
            <person name="Holt S."/>
            <person name="Cochrane G."/>
            <person name="Meng A."/>
            <person name="Brown T."/>
            <person name="Cohen L."/>
        </authorList>
    </citation>
    <scope>NUCLEOTIDE SEQUENCE</scope>
</reference>
<evidence type="ECO:0000313" key="3">
    <source>
        <dbReference type="EMBL" id="CAD8853888.1"/>
    </source>
</evidence>
<evidence type="ECO:0000256" key="2">
    <source>
        <dbReference type="SAM" id="SignalP"/>
    </source>
</evidence>
<evidence type="ECO:0000256" key="1">
    <source>
        <dbReference type="SAM" id="Phobius"/>
    </source>
</evidence>
<dbReference type="Gene3D" id="2.130.10.10">
    <property type="entry name" value="YVTN repeat-like/Quinoprotein amine dehydrogenase"/>
    <property type="match status" value="1"/>
</dbReference>
<keyword evidence="1" id="KW-0472">Membrane</keyword>
<protein>
    <recommendedName>
        <fullName evidence="4">Sterol regulatory element-binding protein cleavage-activating protein</fullName>
    </recommendedName>
</protein>
<feature type="signal peptide" evidence="2">
    <location>
        <begin position="1"/>
        <end position="23"/>
    </location>
</feature>